<sequence length="217" mass="23145">MTVARYSRQCGKFEIRAGVDARSDTSPHARRPGREIGSHARCNGHRAKDAYATCISFVQLGVRMRGLSDDLSEEGTGKALQHSFGGEESGHGAEERITLYDPASEERTTRISGKIPAFTCWDAGGCGPHATASSGRNSRRSGAFMQIASQTKEIHADIANTGTYLGTRSMRRRQYGSTSLLSASRSSAMTVPRSKEKAGHKVHGTDVAGNSAEGLGA</sequence>
<name>A0AAD7BH02_MYCRO</name>
<evidence type="ECO:0000313" key="2">
    <source>
        <dbReference type="EMBL" id="KAJ7620624.1"/>
    </source>
</evidence>
<feature type="compositionally biased region" description="Low complexity" evidence="1">
    <location>
        <begin position="177"/>
        <end position="188"/>
    </location>
</feature>
<comment type="caution">
    <text evidence="2">The sequence shown here is derived from an EMBL/GenBank/DDBJ whole genome shotgun (WGS) entry which is preliminary data.</text>
</comment>
<organism evidence="2 3">
    <name type="scientific">Mycena rosella</name>
    <name type="common">Pink bonnet</name>
    <name type="synonym">Agaricus rosellus</name>
    <dbReference type="NCBI Taxonomy" id="1033263"/>
    <lineage>
        <taxon>Eukaryota</taxon>
        <taxon>Fungi</taxon>
        <taxon>Dikarya</taxon>
        <taxon>Basidiomycota</taxon>
        <taxon>Agaricomycotina</taxon>
        <taxon>Agaricomycetes</taxon>
        <taxon>Agaricomycetidae</taxon>
        <taxon>Agaricales</taxon>
        <taxon>Marasmiineae</taxon>
        <taxon>Mycenaceae</taxon>
        <taxon>Mycena</taxon>
    </lineage>
</organism>
<dbReference type="AlphaFoldDB" id="A0AAD7BH02"/>
<feature type="region of interest" description="Disordered" evidence="1">
    <location>
        <begin position="175"/>
        <end position="217"/>
    </location>
</feature>
<protein>
    <submittedName>
        <fullName evidence="2">Uncharacterized protein</fullName>
    </submittedName>
</protein>
<feature type="region of interest" description="Disordered" evidence="1">
    <location>
        <begin position="73"/>
        <end position="94"/>
    </location>
</feature>
<feature type="compositionally biased region" description="Basic and acidic residues" evidence="1">
    <location>
        <begin position="20"/>
        <end position="38"/>
    </location>
</feature>
<feature type="region of interest" description="Disordered" evidence="1">
    <location>
        <begin position="20"/>
        <end position="41"/>
    </location>
</feature>
<dbReference type="Proteomes" id="UP001221757">
    <property type="component" value="Unassembled WGS sequence"/>
</dbReference>
<keyword evidence="3" id="KW-1185">Reference proteome</keyword>
<reference evidence="2" key="1">
    <citation type="submission" date="2023-03" db="EMBL/GenBank/DDBJ databases">
        <title>Massive genome expansion in bonnet fungi (Mycena s.s.) driven by repeated elements and novel gene families across ecological guilds.</title>
        <authorList>
            <consortium name="Lawrence Berkeley National Laboratory"/>
            <person name="Harder C.B."/>
            <person name="Miyauchi S."/>
            <person name="Viragh M."/>
            <person name="Kuo A."/>
            <person name="Thoen E."/>
            <person name="Andreopoulos B."/>
            <person name="Lu D."/>
            <person name="Skrede I."/>
            <person name="Drula E."/>
            <person name="Henrissat B."/>
            <person name="Morin E."/>
            <person name="Kohler A."/>
            <person name="Barry K."/>
            <person name="LaButti K."/>
            <person name="Morin E."/>
            <person name="Salamov A."/>
            <person name="Lipzen A."/>
            <person name="Mereny Z."/>
            <person name="Hegedus B."/>
            <person name="Baldrian P."/>
            <person name="Stursova M."/>
            <person name="Weitz H."/>
            <person name="Taylor A."/>
            <person name="Grigoriev I.V."/>
            <person name="Nagy L.G."/>
            <person name="Martin F."/>
            <person name="Kauserud H."/>
        </authorList>
    </citation>
    <scope>NUCLEOTIDE SEQUENCE</scope>
    <source>
        <strain evidence="2">CBHHK067</strain>
    </source>
</reference>
<accession>A0AAD7BH02</accession>
<proteinExistence type="predicted"/>
<evidence type="ECO:0000313" key="3">
    <source>
        <dbReference type="Proteomes" id="UP001221757"/>
    </source>
</evidence>
<dbReference type="EMBL" id="JARKIE010000704">
    <property type="protein sequence ID" value="KAJ7620624.1"/>
    <property type="molecule type" value="Genomic_DNA"/>
</dbReference>
<evidence type="ECO:0000256" key="1">
    <source>
        <dbReference type="SAM" id="MobiDB-lite"/>
    </source>
</evidence>
<gene>
    <name evidence="2" type="ORF">B0H17DRAFT_1152031</name>
</gene>